<comment type="subcellular location">
    <subcellularLocation>
        <location evidence="1">Periplasm</location>
    </subcellularLocation>
</comment>
<keyword evidence="6" id="KW-0812">Transmembrane</keyword>
<name>A0ABU0YJK3_9PROT</name>
<accession>A0ABU0YJK3</accession>
<feature type="domain" description="OmpA-like" evidence="7">
    <location>
        <begin position="438"/>
        <end position="570"/>
    </location>
</feature>
<feature type="transmembrane region" description="Helical" evidence="6">
    <location>
        <begin position="16"/>
        <end position="37"/>
    </location>
</feature>
<evidence type="ECO:0000259" key="7">
    <source>
        <dbReference type="PROSITE" id="PS51123"/>
    </source>
</evidence>
<evidence type="ECO:0000256" key="4">
    <source>
        <dbReference type="PROSITE-ProRule" id="PRU00473"/>
    </source>
</evidence>
<dbReference type="RefSeq" id="WP_379955337.1">
    <property type="nucleotide sequence ID" value="NZ_JAUYVI010000003.1"/>
</dbReference>
<dbReference type="PANTHER" id="PTHR30024:SF47">
    <property type="entry name" value="TAURINE-BINDING PERIPLASMIC PROTEIN"/>
    <property type="match status" value="1"/>
</dbReference>
<evidence type="ECO:0000313" key="9">
    <source>
        <dbReference type="Proteomes" id="UP001230156"/>
    </source>
</evidence>
<dbReference type="Gene3D" id="3.30.1330.60">
    <property type="entry name" value="OmpA-like domain"/>
    <property type="match status" value="1"/>
</dbReference>
<dbReference type="PANTHER" id="PTHR30024">
    <property type="entry name" value="ALIPHATIC SULFONATES-BINDING PROTEIN-RELATED"/>
    <property type="match status" value="1"/>
</dbReference>
<dbReference type="InterPro" id="IPR036737">
    <property type="entry name" value="OmpA-like_sf"/>
</dbReference>
<dbReference type="SUPFAM" id="SSF53850">
    <property type="entry name" value="Periplasmic binding protein-like II"/>
    <property type="match status" value="1"/>
</dbReference>
<keyword evidence="4 6" id="KW-0472">Membrane</keyword>
<proteinExistence type="inferred from homology"/>
<keyword evidence="9" id="KW-1185">Reference proteome</keyword>
<feature type="compositionally biased region" description="Low complexity" evidence="5">
    <location>
        <begin position="47"/>
        <end position="71"/>
    </location>
</feature>
<evidence type="ECO:0000313" key="8">
    <source>
        <dbReference type="EMBL" id="MDQ7247894.1"/>
    </source>
</evidence>
<dbReference type="Proteomes" id="UP001230156">
    <property type="component" value="Unassembled WGS sequence"/>
</dbReference>
<dbReference type="Gene3D" id="3.40.190.10">
    <property type="entry name" value="Periplasmic binding protein-like II"/>
    <property type="match status" value="1"/>
</dbReference>
<dbReference type="InterPro" id="IPR006665">
    <property type="entry name" value="OmpA-like"/>
</dbReference>
<dbReference type="Pfam" id="PF00691">
    <property type="entry name" value="OmpA"/>
    <property type="match status" value="1"/>
</dbReference>
<gene>
    <name evidence="8" type="ORF">Q8A70_09465</name>
</gene>
<feature type="region of interest" description="Disordered" evidence="5">
    <location>
        <begin position="47"/>
        <end position="76"/>
    </location>
</feature>
<reference evidence="9" key="1">
    <citation type="submission" date="2023-08" db="EMBL/GenBank/DDBJ databases">
        <title>Rhodospirillaceae gen. nov., a novel taxon isolated from the Yangtze River Yuezi River estuary sludge.</title>
        <authorList>
            <person name="Ruan L."/>
        </authorList>
    </citation>
    <scope>NUCLEOTIDE SEQUENCE [LARGE SCALE GENOMIC DNA]</scope>
    <source>
        <strain evidence="9">R-7</strain>
    </source>
</reference>
<keyword evidence="3" id="KW-0732">Signal</keyword>
<dbReference type="CDD" id="cd07185">
    <property type="entry name" value="OmpA_C-like"/>
    <property type="match status" value="1"/>
</dbReference>
<comment type="similarity">
    <text evidence="2">Belongs to the bacterial solute-binding protein SsuA/TauA family.</text>
</comment>
<protein>
    <submittedName>
        <fullName evidence="8">Phosphate ABC transporter substrate-binding/OmpA family protein</fullName>
    </submittedName>
</protein>
<evidence type="ECO:0000256" key="1">
    <source>
        <dbReference type="ARBA" id="ARBA00004418"/>
    </source>
</evidence>
<dbReference type="PROSITE" id="PS51123">
    <property type="entry name" value="OMPA_2"/>
    <property type="match status" value="1"/>
</dbReference>
<evidence type="ECO:0000256" key="2">
    <source>
        <dbReference type="ARBA" id="ARBA00010742"/>
    </source>
</evidence>
<comment type="caution">
    <text evidence="8">The sequence shown here is derived from an EMBL/GenBank/DDBJ whole genome shotgun (WGS) entry which is preliminary data.</text>
</comment>
<dbReference type="EMBL" id="JAUYVI010000003">
    <property type="protein sequence ID" value="MDQ7247894.1"/>
    <property type="molecule type" value="Genomic_DNA"/>
</dbReference>
<dbReference type="SUPFAM" id="SSF103088">
    <property type="entry name" value="OmpA-like"/>
    <property type="match status" value="1"/>
</dbReference>
<evidence type="ECO:0000256" key="6">
    <source>
        <dbReference type="SAM" id="Phobius"/>
    </source>
</evidence>
<keyword evidence="6" id="KW-1133">Transmembrane helix</keyword>
<sequence>MTDPGSINRTPRRSPVGIIVTVILCLGIIGLGGWLYMRNQESQTASVPAATTQQTAPATPAAANAQVDAPTPVEPSAGSPQIEAAAAYVPKNNVVEIDISEYAGYGGLIVANGGLEPNPDSFFAKEYGFQVKLSVSEEETWGKLNNGKFAAAATTADVLAVLGRQFNVVVPAQIGFSRGSDMIVVDQGVTSVNQLAGKTVSGSEFNESEFFLRYLAGEAGLKVKLLRDLDARPAADEVGLVLYEDSFVACDAYEAELKNGTNRLNGCVGWTPRTDEVIQASGGKAKMLVSNKNLLIVADILTVNKGFADANPKMVKGIVHGLLEGNRRLRDQPDQNIGVVAKAFKWSEADTKDELAHVHLSNLPENLAFFNGTIDAAGSFSGIYQSSVLAYGDRIKNPVDGDRFVDTTQLQALKSEGKFADQVVAIAPIRTTTTQALEGDPLLKKDIRFFFEPNSAQLDDQSQENQQYLDTVKNFLQISPGSEILLRGHVDNARIDEFRKQGGEELVKSMALKSMELSKQRADAVRKALLKKYPNIDPKRIEIVGRGWEEPAGPDSDKNRRVEAQWFTLE</sequence>
<evidence type="ECO:0000256" key="3">
    <source>
        <dbReference type="ARBA" id="ARBA00022729"/>
    </source>
</evidence>
<organism evidence="8 9">
    <name type="scientific">Dongia sedimenti</name>
    <dbReference type="NCBI Taxonomy" id="3064282"/>
    <lineage>
        <taxon>Bacteria</taxon>
        <taxon>Pseudomonadati</taxon>
        <taxon>Pseudomonadota</taxon>
        <taxon>Alphaproteobacteria</taxon>
        <taxon>Rhodospirillales</taxon>
        <taxon>Dongiaceae</taxon>
        <taxon>Dongia</taxon>
    </lineage>
</organism>
<evidence type="ECO:0000256" key="5">
    <source>
        <dbReference type="SAM" id="MobiDB-lite"/>
    </source>
</evidence>